<evidence type="ECO:0000313" key="3">
    <source>
        <dbReference type="EMBL" id="MFM9653858.1"/>
    </source>
</evidence>
<accession>A0ABW9IZN5</accession>
<comment type="catalytic activity">
    <reaction evidence="1">
        <text>ATP-dependent breakage, passage and rejoining of double-stranded DNA.</text>
        <dbReference type="EC" id="5.6.2.2"/>
    </reaction>
</comment>
<reference evidence="3 4" key="1">
    <citation type="submission" date="2024-12" db="EMBL/GenBank/DDBJ databases">
        <title>Forecasting of Potato common scab and diversities of Pathogenic streptomyces spp. in china.</title>
        <authorList>
            <person name="Handique U."/>
            <person name="Wu J."/>
        </authorList>
    </citation>
    <scope>NUCLEOTIDE SEQUENCE [LARGE SCALE GENOMIC DNA]</scope>
    <source>
        <strain evidence="3 4">ZRIMU1585</strain>
    </source>
</reference>
<dbReference type="SUPFAM" id="SSF56719">
    <property type="entry name" value="Type II DNA topoisomerase"/>
    <property type="match status" value="1"/>
</dbReference>
<feature type="non-terminal residue" evidence="3">
    <location>
        <position position="86"/>
    </location>
</feature>
<dbReference type="InterPro" id="IPR013760">
    <property type="entry name" value="Topo_IIA-like_dom_sf"/>
</dbReference>
<protein>
    <submittedName>
        <fullName evidence="3">DNA gyrase subunit A</fullName>
    </submittedName>
</protein>
<dbReference type="Proteomes" id="UP001631993">
    <property type="component" value="Unassembled WGS sequence"/>
</dbReference>
<name>A0ABW9IZN5_STRGJ</name>
<feature type="non-terminal residue" evidence="3">
    <location>
        <position position="1"/>
    </location>
</feature>
<dbReference type="InterPro" id="IPR013757">
    <property type="entry name" value="Topo_IIA_A_a_sf"/>
</dbReference>
<dbReference type="RefSeq" id="WP_409098101.1">
    <property type="nucleotide sequence ID" value="NZ_JBJVNE010000491.1"/>
</dbReference>
<dbReference type="EMBL" id="JBJVNE010000491">
    <property type="protein sequence ID" value="MFM9653858.1"/>
    <property type="molecule type" value="Genomic_DNA"/>
</dbReference>
<dbReference type="InterPro" id="IPR002205">
    <property type="entry name" value="Topo_IIA_dom_A"/>
</dbReference>
<dbReference type="Gene3D" id="1.10.268.10">
    <property type="entry name" value="Topoisomerase, domain 3"/>
    <property type="match status" value="1"/>
</dbReference>
<organism evidence="3 4">
    <name type="scientific">Streptomyces galilaeus</name>
    <dbReference type="NCBI Taxonomy" id="33899"/>
    <lineage>
        <taxon>Bacteria</taxon>
        <taxon>Bacillati</taxon>
        <taxon>Actinomycetota</taxon>
        <taxon>Actinomycetes</taxon>
        <taxon>Kitasatosporales</taxon>
        <taxon>Streptomycetaceae</taxon>
        <taxon>Streptomyces</taxon>
    </lineage>
</organism>
<comment type="caution">
    <text evidence="3">The sequence shown here is derived from an EMBL/GenBank/DDBJ whole genome shotgun (WGS) entry which is preliminary data.</text>
</comment>
<feature type="domain" description="Topo IIA-type catalytic" evidence="2">
    <location>
        <begin position="1"/>
        <end position="84"/>
    </location>
</feature>
<evidence type="ECO:0000259" key="2">
    <source>
        <dbReference type="Pfam" id="PF00521"/>
    </source>
</evidence>
<dbReference type="Pfam" id="PF00521">
    <property type="entry name" value="DNA_topoisoIV"/>
    <property type="match status" value="1"/>
</dbReference>
<gene>
    <name evidence="3" type="ORF">ACKI1S_48725</name>
</gene>
<dbReference type="InterPro" id="IPR050220">
    <property type="entry name" value="Type_II_DNA_Topoisomerases"/>
</dbReference>
<keyword evidence="4" id="KW-1185">Reference proteome</keyword>
<dbReference type="PANTHER" id="PTHR43493">
    <property type="entry name" value="DNA GYRASE/TOPOISOMERASE SUBUNIT A"/>
    <property type="match status" value="1"/>
</dbReference>
<evidence type="ECO:0000256" key="1">
    <source>
        <dbReference type="ARBA" id="ARBA00000185"/>
    </source>
</evidence>
<dbReference type="PANTHER" id="PTHR43493:SF5">
    <property type="entry name" value="DNA GYRASE SUBUNIT A, CHLOROPLASTIC_MITOCHONDRIAL"/>
    <property type="match status" value="1"/>
</dbReference>
<sequence>ERLHLVEGLLIAILDIDEVIQVIRASDDGDQARERLMSVFDLSQPQAEYILELRLRRLTKFSRIELETERDRLQAEIADLQSLLGS</sequence>
<evidence type="ECO:0000313" key="4">
    <source>
        <dbReference type="Proteomes" id="UP001631993"/>
    </source>
</evidence>
<proteinExistence type="predicted"/>